<name>W4JM47_HETIT</name>
<accession>W4JM47</accession>
<dbReference type="GeneID" id="20674939"/>
<evidence type="ECO:0000313" key="3">
    <source>
        <dbReference type="Proteomes" id="UP000030671"/>
    </source>
</evidence>
<organism evidence="2 3">
    <name type="scientific">Heterobasidion irregulare (strain TC 32-1)</name>
    <dbReference type="NCBI Taxonomy" id="747525"/>
    <lineage>
        <taxon>Eukaryota</taxon>
        <taxon>Fungi</taxon>
        <taxon>Dikarya</taxon>
        <taxon>Basidiomycota</taxon>
        <taxon>Agaricomycotina</taxon>
        <taxon>Agaricomycetes</taxon>
        <taxon>Russulales</taxon>
        <taxon>Bondarzewiaceae</taxon>
        <taxon>Heterobasidion</taxon>
        <taxon>Heterobasidion annosum species complex</taxon>
    </lineage>
</organism>
<dbReference type="KEGG" id="hir:HETIRDRAFT_437243"/>
<evidence type="ECO:0000256" key="1">
    <source>
        <dbReference type="SAM" id="MobiDB-lite"/>
    </source>
</evidence>
<keyword evidence="3" id="KW-1185">Reference proteome</keyword>
<sequence>MPSARQPNRAEYEPLNPTATDSTSDLSWEEKQSSSSSSAAAATCCSAASGAAALLSPRAFWALCAVALLTVLNLALYPRTLATSAAHYAPTGLPTIGSSPGLDRARAQGGLASFRFVKPARIGSADAQDAQDGSAAEGMWAKGRALRMSRRETALVQFTVPDGNASAPCAIAFFRPPLTVTSELTGALAAVEVWDVPAAALSSSPSSSADGSGDAPLSLARAQERMVATLDLTRQAALATSGEFACAAGERRVFEVRCPAGKACVVQYTDKPRLNIGFQLRRKI</sequence>
<dbReference type="Proteomes" id="UP000030671">
    <property type="component" value="Unassembled WGS sequence"/>
</dbReference>
<dbReference type="EMBL" id="KI925467">
    <property type="protein sequence ID" value="ETW74627.1"/>
    <property type="molecule type" value="Genomic_DNA"/>
</dbReference>
<feature type="compositionally biased region" description="Polar residues" evidence="1">
    <location>
        <begin position="17"/>
        <end position="26"/>
    </location>
</feature>
<dbReference type="HOGENOM" id="CLU_980245_0_0_1"/>
<reference evidence="2 3" key="1">
    <citation type="journal article" date="2012" name="New Phytol.">
        <title>Insight into trade-off between wood decay and parasitism from the genome of a fungal forest pathogen.</title>
        <authorList>
            <person name="Olson A."/>
            <person name="Aerts A."/>
            <person name="Asiegbu F."/>
            <person name="Belbahri L."/>
            <person name="Bouzid O."/>
            <person name="Broberg A."/>
            <person name="Canback B."/>
            <person name="Coutinho P.M."/>
            <person name="Cullen D."/>
            <person name="Dalman K."/>
            <person name="Deflorio G."/>
            <person name="van Diepen L.T."/>
            <person name="Dunand C."/>
            <person name="Duplessis S."/>
            <person name="Durling M."/>
            <person name="Gonthier P."/>
            <person name="Grimwood J."/>
            <person name="Fossdal C.G."/>
            <person name="Hansson D."/>
            <person name="Henrissat B."/>
            <person name="Hietala A."/>
            <person name="Himmelstrand K."/>
            <person name="Hoffmeister D."/>
            <person name="Hogberg N."/>
            <person name="James T.Y."/>
            <person name="Karlsson M."/>
            <person name="Kohler A."/>
            <person name="Kues U."/>
            <person name="Lee Y.H."/>
            <person name="Lin Y.C."/>
            <person name="Lind M."/>
            <person name="Lindquist E."/>
            <person name="Lombard V."/>
            <person name="Lucas S."/>
            <person name="Lunden K."/>
            <person name="Morin E."/>
            <person name="Murat C."/>
            <person name="Park J."/>
            <person name="Raffaello T."/>
            <person name="Rouze P."/>
            <person name="Salamov A."/>
            <person name="Schmutz J."/>
            <person name="Solheim H."/>
            <person name="Stahlberg J."/>
            <person name="Velez H."/>
            <person name="de Vries R.P."/>
            <person name="Wiebenga A."/>
            <person name="Woodward S."/>
            <person name="Yakovlev I."/>
            <person name="Garbelotto M."/>
            <person name="Martin F."/>
            <person name="Grigoriev I.V."/>
            <person name="Stenlid J."/>
        </authorList>
    </citation>
    <scope>NUCLEOTIDE SEQUENCE [LARGE SCALE GENOMIC DNA]</scope>
    <source>
        <strain evidence="2 3">TC 32-1</strain>
    </source>
</reference>
<dbReference type="RefSeq" id="XP_009553126.1">
    <property type="nucleotide sequence ID" value="XM_009554831.1"/>
</dbReference>
<dbReference type="InParanoid" id="W4JM47"/>
<evidence type="ECO:0008006" key="4">
    <source>
        <dbReference type="Google" id="ProtNLM"/>
    </source>
</evidence>
<evidence type="ECO:0000313" key="2">
    <source>
        <dbReference type="EMBL" id="ETW74627.1"/>
    </source>
</evidence>
<feature type="region of interest" description="Disordered" evidence="1">
    <location>
        <begin position="1"/>
        <end position="32"/>
    </location>
</feature>
<proteinExistence type="predicted"/>
<dbReference type="AlphaFoldDB" id="W4JM47"/>
<dbReference type="OrthoDB" id="3171901at2759"/>
<protein>
    <recommendedName>
        <fullName evidence="4">Ubiquitin 3 binding protein But2 C-terminal domain-containing protein</fullName>
    </recommendedName>
</protein>
<gene>
    <name evidence="2" type="ORF">HETIRDRAFT_437243</name>
</gene>